<evidence type="ECO:0000256" key="3">
    <source>
        <dbReference type="ARBA" id="ARBA00022475"/>
    </source>
</evidence>
<proteinExistence type="inferred from homology"/>
<keyword evidence="5" id="KW-0653">Protein transport</keyword>
<dbReference type="RefSeq" id="WP_130094611.1">
    <property type="nucleotide sequence ID" value="NZ_SETE01000006.1"/>
</dbReference>
<keyword evidence="3" id="KW-1003">Cell membrane</keyword>
<dbReference type="OrthoDB" id="9772725at2"/>
<feature type="transmembrane region" description="Helical" evidence="9">
    <location>
        <begin position="380"/>
        <end position="399"/>
    </location>
</feature>
<protein>
    <submittedName>
        <fullName evidence="10">MFS transporter</fullName>
    </submittedName>
</protein>
<dbReference type="PANTHER" id="PTHR23517">
    <property type="entry name" value="RESISTANCE PROTEIN MDTM, PUTATIVE-RELATED-RELATED"/>
    <property type="match status" value="1"/>
</dbReference>
<dbReference type="SUPFAM" id="SSF103473">
    <property type="entry name" value="MFS general substrate transporter"/>
    <property type="match status" value="1"/>
</dbReference>
<feature type="transmembrane region" description="Helical" evidence="9">
    <location>
        <begin position="236"/>
        <end position="253"/>
    </location>
</feature>
<dbReference type="InterPro" id="IPR005279">
    <property type="entry name" value="Dipep/tripep_permease"/>
</dbReference>
<dbReference type="InterPro" id="IPR000109">
    <property type="entry name" value="POT_fam"/>
</dbReference>
<evidence type="ECO:0000313" key="10">
    <source>
        <dbReference type="EMBL" id="RYM32510.1"/>
    </source>
</evidence>
<keyword evidence="7 9" id="KW-0472">Membrane</keyword>
<keyword evidence="4 8" id="KW-0812">Transmembrane</keyword>
<comment type="subcellular location">
    <subcellularLocation>
        <location evidence="1">Cell membrane</location>
        <topology evidence="1">Multi-pass membrane protein</topology>
    </subcellularLocation>
    <subcellularLocation>
        <location evidence="8">Membrane</location>
        <topology evidence="8">Multi-pass membrane protein</topology>
    </subcellularLocation>
</comment>
<dbReference type="CDD" id="cd17346">
    <property type="entry name" value="MFS_DtpA_like"/>
    <property type="match status" value="1"/>
</dbReference>
<keyword evidence="11" id="KW-1185">Reference proteome</keyword>
<dbReference type="PROSITE" id="PS01023">
    <property type="entry name" value="PTR2_2"/>
    <property type="match status" value="1"/>
</dbReference>
<keyword evidence="6 9" id="KW-1133">Transmembrane helix</keyword>
<feature type="transmembrane region" description="Helical" evidence="9">
    <location>
        <begin position="92"/>
        <end position="109"/>
    </location>
</feature>
<keyword evidence="2 8" id="KW-0813">Transport</keyword>
<dbReference type="InterPro" id="IPR050171">
    <property type="entry name" value="MFS_Transporters"/>
</dbReference>
<evidence type="ECO:0000256" key="6">
    <source>
        <dbReference type="ARBA" id="ARBA00022989"/>
    </source>
</evidence>
<evidence type="ECO:0000256" key="9">
    <source>
        <dbReference type="SAM" id="Phobius"/>
    </source>
</evidence>
<evidence type="ECO:0000256" key="8">
    <source>
        <dbReference type="RuleBase" id="RU003755"/>
    </source>
</evidence>
<comment type="caution">
    <text evidence="10">The sequence shown here is derived from an EMBL/GenBank/DDBJ whole genome shotgun (WGS) entry which is preliminary data.</text>
</comment>
<name>A0A4Q4KIB5_9FLAO</name>
<dbReference type="NCBIfam" id="TIGR00924">
    <property type="entry name" value="yjdL_sub1_fam"/>
    <property type="match status" value="1"/>
</dbReference>
<dbReference type="EMBL" id="SETE01000006">
    <property type="protein sequence ID" value="RYM32510.1"/>
    <property type="molecule type" value="Genomic_DNA"/>
</dbReference>
<feature type="transmembrane region" description="Helical" evidence="9">
    <location>
        <begin position="183"/>
        <end position="200"/>
    </location>
</feature>
<feature type="transmembrane region" description="Helical" evidence="9">
    <location>
        <begin position="349"/>
        <end position="368"/>
    </location>
</feature>
<dbReference type="GO" id="GO:1904680">
    <property type="term" value="F:peptide transmembrane transporter activity"/>
    <property type="evidence" value="ECO:0007669"/>
    <property type="project" value="InterPro"/>
</dbReference>
<evidence type="ECO:0000256" key="5">
    <source>
        <dbReference type="ARBA" id="ARBA00022856"/>
    </source>
</evidence>
<reference evidence="10 11" key="1">
    <citation type="submission" date="2019-02" db="EMBL/GenBank/DDBJ databases">
        <title>Genome sequence of the sea-ice species Brumimicrobium glaciale.</title>
        <authorList>
            <person name="Bowman J.P."/>
        </authorList>
    </citation>
    <scope>NUCLEOTIDE SEQUENCE [LARGE SCALE GENOMIC DNA]</scope>
    <source>
        <strain evidence="10 11">IC156</strain>
    </source>
</reference>
<gene>
    <name evidence="10" type="ORF">ERX46_14650</name>
</gene>
<feature type="transmembrane region" description="Helical" evidence="9">
    <location>
        <begin position="65"/>
        <end position="83"/>
    </location>
</feature>
<dbReference type="InterPro" id="IPR036259">
    <property type="entry name" value="MFS_trans_sf"/>
</dbReference>
<organism evidence="10 11">
    <name type="scientific">Brumimicrobium glaciale</name>
    <dbReference type="NCBI Taxonomy" id="200475"/>
    <lineage>
        <taxon>Bacteria</taxon>
        <taxon>Pseudomonadati</taxon>
        <taxon>Bacteroidota</taxon>
        <taxon>Flavobacteriia</taxon>
        <taxon>Flavobacteriales</taxon>
        <taxon>Crocinitomicaceae</taxon>
        <taxon>Brumimicrobium</taxon>
    </lineage>
</organism>
<dbReference type="PANTHER" id="PTHR23517:SF15">
    <property type="entry name" value="PROTON-DEPENDENT OLIGOPEPTIDE FAMILY TRANSPORT PROTEIN"/>
    <property type="match status" value="1"/>
</dbReference>
<sequence>MSLDTSVKREMMGHPMGLFILFFTEMWERFSYYGMRGILTLYVAASATAADPGLGWSSKDAIWLYGWYTMFVYVASIPGGWIADKFLGQKKTVLYGGLLLCVGHGVLAIPQDWAFFTGLGLIILGVGGLKPNISTMVGGLYEDGDIRRDSGFTIFYIGINIGAFLASISVGLVAYYYGWHYGFGLAGIGMLLGQAVYIWGQKYLVGIGEFSGGDKVSAAEKEAAKRPLSKIEKDRIIVLLISFLIVIVFWGAFEQAGGLMNLYTDMKIDRNIGLSWMEEIPAAVFQSLNAGYIIIFGTAIGGFWVWWKKKGRESSSLFKMAIGTIIMGLGYVFMMFASKEASSETFGKAAMFWIFLAYLFHTIGELSTSPVSLSFITKLAPLKYASIMMGIYFAATGFGNKLAGSIGESSQLTPYSAEVVYEKDQMIPFMKMDTMKVKNEANKVVQVIDYPINEDKNFEIKSYVYLQGDQIQFTEFQGTRELNAIFKLDEDRKQELKGILAEHNATQETPYHARLVFEKDSDFAKEIENKGDGKNYGVSFVLEEEQSEQEYNTFMWLTIFTVSFGLLLILLIKRLKKLTHGAEDKEVEGLEAEGYEIADTEIKD</sequence>
<evidence type="ECO:0000256" key="7">
    <source>
        <dbReference type="ARBA" id="ARBA00023136"/>
    </source>
</evidence>
<dbReference type="GO" id="GO:0005886">
    <property type="term" value="C:plasma membrane"/>
    <property type="evidence" value="ECO:0007669"/>
    <property type="project" value="UniProtKB-SubCell"/>
</dbReference>
<evidence type="ECO:0000256" key="2">
    <source>
        <dbReference type="ARBA" id="ARBA00022448"/>
    </source>
</evidence>
<accession>A0A4Q4KIB5</accession>
<keyword evidence="5" id="KW-0571">Peptide transport</keyword>
<dbReference type="Gene3D" id="1.20.1250.20">
    <property type="entry name" value="MFS general substrate transporter like domains"/>
    <property type="match status" value="2"/>
</dbReference>
<feature type="transmembrane region" description="Helical" evidence="9">
    <location>
        <begin position="317"/>
        <end position="337"/>
    </location>
</feature>
<dbReference type="Proteomes" id="UP000293952">
    <property type="component" value="Unassembled WGS sequence"/>
</dbReference>
<evidence type="ECO:0000256" key="1">
    <source>
        <dbReference type="ARBA" id="ARBA00004651"/>
    </source>
</evidence>
<feature type="transmembrane region" description="Helical" evidence="9">
    <location>
        <begin position="154"/>
        <end position="177"/>
    </location>
</feature>
<dbReference type="PROSITE" id="PS01022">
    <property type="entry name" value="PTR2_1"/>
    <property type="match status" value="1"/>
</dbReference>
<evidence type="ECO:0000313" key="11">
    <source>
        <dbReference type="Proteomes" id="UP000293952"/>
    </source>
</evidence>
<dbReference type="InterPro" id="IPR018456">
    <property type="entry name" value="PTR2_symporter_CS"/>
</dbReference>
<dbReference type="GO" id="GO:0006857">
    <property type="term" value="P:oligopeptide transport"/>
    <property type="evidence" value="ECO:0007669"/>
    <property type="project" value="InterPro"/>
</dbReference>
<feature type="transmembrane region" description="Helical" evidence="9">
    <location>
        <begin position="115"/>
        <end position="133"/>
    </location>
</feature>
<comment type="similarity">
    <text evidence="8">Belongs to the major facilitator superfamily. Proton-dependent oligopeptide transporter (POT/PTR) (TC 2.A.17) family.</text>
</comment>
<dbReference type="Pfam" id="PF00854">
    <property type="entry name" value="PTR2"/>
    <property type="match status" value="2"/>
</dbReference>
<feature type="transmembrane region" description="Helical" evidence="9">
    <location>
        <begin position="554"/>
        <end position="572"/>
    </location>
</feature>
<feature type="transmembrane region" description="Helical" evidence="9">
    <location>
        <begin position="283"/>
        <end position="305"/>
    </location>
</feature>
<dbReference type="AlphaFoldDB" id="A0A4Q4KIB5"/>
<evidence type="ECO:0000256" key="4">
    <source>
        <dbReference type="ARBA" id="ARBA00022692"/>
    </source>
</evidence>